<name>A0A7J8DVB7_MOLMO</name>
<evidence type="ECO:0000313" key="1">
    <source>
        <dbReference type="EMBL" id="KAF6426939.1"/>
    </source>
</evidence>
<dbReference type="InterPro" id="IPR029063">
    <property type="entry name" value="SAM-dependent_MTases_sf"/>
</dbReference>
<accession>A0A7J8DVB7</accession>
<sequence length="72" mass="7972">MMGLNWTERAGFQLHLRRLLNTLLAGNADTDQVASLAGPGGQVEIEQNFLNNKLKTITAYFGNLIRRPVSES</sequence>
<protein>
    <submittedName>
        <fullName evidence="1">Trimethylguanosine synthase 1</fullName>
    </submittedName>
</protein>
<gene>
    <name evidence="1" type="ORF">HJG59_018084</name>
</gene>
<organism evidence="1 2">
    <name type="scientific">Molossus molossus</name>
    <name type="common">Pallas' mastiff bat</name>
    <name type="synonym">Vespertilio molossus</name>
    <dbReference type="NCBI Taxonomy" id="27622"/>
    <lineage>
        <taxon>Eukaryota</taxon>
        <taxon>Metazoa</taxon>
        <taxon>Chordata</taxon>
        <taxon>Craniata</taxon>
        <taxon>Vertebrata</taxon>
        <taxon>Euteleostomi</taxon>
        <taxon>Mammalia</taxon>
        <taxon>Eutheria</taxon>
        <taxon>Laurasiatheria</taxon>
        <taxon>Chiroptera</taxon>
        <taxon>Yangochiroptera</taxon>
        <taxon>Molossidae</taxon>
        <taxon>Molossus</taxon>
    </lineage>
</organism>
<proteinExistence type="predicted"/>
<reference evidence="1 2" key="1">
    <citation type="journal article" date="2020" name="Nature">
        <title>Six reference-quality genomes reveal evolution of bat adaptations.</title>
        <authorList>
            <person name="Jebb D."/>
            <person name="Huang Z."/>
            <person name="Pippel M."/>
            <person name="Hughes G.M."/>
            <person name="Lavrichenko K."/>
            <person name="Devanna P."/>
            <person name="Winkler S."/>
            <person name="Jermiin L.S."/>
            <person name="Skirmuntt E.C."/>
            <person name="Katzourakis A."/>
            <person name="Burkitt-Gray L."/>
            <person name="Ray D.A."/>
            <person name="Sullivan K.A.M."/>
            <person name="Roscito J.G."/>
            <person name="Kirilenko B.M."/>
            <person name="Davalos L.M."/>
            <person name="Corthals A.P."/>
            <person name="Power M.L."/>
            <person name="Jones G."/>
            <person name="Ransome R.D."/>
            <person name="Dechmann D.K.N."/>
            <person name="Locatelli A.G."/>
            <person name="Puechmaille S.J."/>
            <person name="Fedrigo O."/>
            <person name="Jarvis E.D."/>
            <person name="Hiller M."/>
            <person name="Vernes S.C."/>
            <person name="Myers E.W."/>
            <person name="Teeling E.C."/>
        </authorList>
    </citation>
    <scope>NUCLEOTIDE SEQUENCE [LARGE SCALE GENOMIC DNA]</scope>
    <source>
        <strain evidence="1">MMolMol1</strain>
        <tissue evidence="1">Muscle</tissue>
    </source>
</reference>
<comment type="caution">
    <text evidence="1">The sequence shown here is derived from an EMBL/GenBank/DDBJ whole genome shotgun (WGS) entry which is preliminary data.</text>
</comment>
<dbReference type="GO" id="GO:0071164">
    <property type="term" value="F:RNA cap trimethylguanosine synthase activity"/>
    <property type="evidence" value="ECO:0007669"/>
    <property type="project" value="TreeGrafter"/>
</dbReference>
<dbReference type="GO" id="GO:0005634">
    <property type="term" value="C:nucleus"/>
    <property type="evidence" value="ECO:0007669"/>
    <property type="project" value="TreeGrafter"/>
</dbReference>
<dbReference type="Proteomes" id="UP000550707">
    <property type="component" value="Unassembled WGS sequence"/>
</dbReference>
<evidence type="ECO:0000313" key="2">
    <source>
        <dbReference type="Proteomes" id="UP000550707"/>
    </source>
</evidence>
<dbReference type="Gene3D" id="3.40.50.150">
    <property type="entry name" value="Vaccinia Virus protein VP39"/>
    <property type="match status" value="1"/>
</dbReference>
<keyword evidence="2" id="KW-1185">Reference proteome</keyword>
<dbReference type="AlphaFoldDB" id="A0A7J8DVB7"/>
<dbReference type="PANTHER" id="PTHR14741">
    <property type="entry name" value="S-ADENOSYLMETHIONINE-DEPENDENT METHYLTRANSFERASE RELATED"/>
    <property type="match status" value="1"/>
</dbReference>
<dbReference type="PANTHER" id="PTHR14741:SF32">
    <property type="entry name" value="TRIMETHYLGUANOSINE SYNTHASE"/>
    <property type="match status" value="1"/>
</dbReference>
<dbReference type="EMBL" id="JACASF010000016">
    <property type="protein sequence ID" value="KAF6426939.1"/>
    <property type="molecule type" value="Genomic_DNA"/>
</dbReference>